<feature type="transmembrane region" description="Helical" evidence="1">
    <location>
        <begin position="388"/>
        <end position="410"/>
    </location>
</feature>
<dbReference type="GO" id="GO:0004016">
    <property type="term" value="F:adenylate cyclase activity"/>
    <property type="evidence" value="ECO:0007669"/>
    <property type="project" value="UniProtKB-ARBA"/>
</dbReference>
<keyword evidence="1" id="KW-0812">Transmembrane</keyword>
<dbReference type="PROSITE" id="PS50125">
    <property type="entry name" value="GUANYLATE_CYCLASE_2"/>
    <property type="match status" value="1"/>
</dbReference>
<dbReference type="Pfam" id="PF05226">
    <property type="entry name" value="CHASE2"/>
    <property type="match status" value="1"/>
</dbReference>
<evidence type="ECO:0000313" key="4">
    <source>
        <dbReference type="Proteomes" id="UP000249396"/>
    </source>
</evidence>
<dbReference type="Gene3D" id="3.30.70.1230">
    <property type="entry name" value="Nucleotide cyclase"/>
    <property type="match status" value="1"/>
</dbReference>
<dbReference type="InterPro" id="IPR029787">
    <property type="entry name" value="Nucleotide_cyclase"/>
</dbReference>
<dbReference type="InterPro" id="IPR001054">
    <property type="entry name" value="A/G_cyclase"/>
</dbReference>
<organism evidence="3 4">
    <name type="scientific">Candidatus Methylumidiphilus alinenensis</name>
    <dbReference type="NCBI Taxonomy" id="2202197"/>
    <lineage>
        <taxon>Bacteria</taxon>
        <taxon>Pseudomonadati</taxon>
        <taxon>Pseudomonadota</taxon>
        <taxon>Gammaproteobacteria</taxon>
        <taxon>Methylococcales</taxon>
        <taxon>Candidatus Methylumidiphilus</taxon>
    </lineage>
</organism>
<proteinExistence type="predicted"/>
<keyword evidence="1" id="KW-1133">Transmembrane helix</keyword>
<dbReference type="PANTHER" id="PTHR43081">
    <property type="entry name" value="ADENYLATE CYCLASE, TERMINAL-DIFFERENTIATION SPECIFIC-RELATED"/>
    <property type="match status" value="1"/>
</dbReference>
<dbReference type="Proteomes" id="UP000249396">
    <property type="component" value="Unassembled WGS sequence"/>
</dbReference>
<feature type="non-terminal residue" evidence="3">
    <location>
        <position position="537"/>
    </location>
</feature>
<comment type="caution">
    <text evidence="3">The sequence shown here is derived from an EMBL/GenBank/DDBJ whole genome shotgun (WGS) entry which is preliminary data.</text>
</comment>
<dbReference type="Pfam" id="PF00211">
    <property type="entry name" value="Guanylate_cyc"/>
    <property type="match status" value="1"/>
</dbReference>
<feature type="transmembrane region" description="Helical" evidence="1">
    <location>
        <begin position="342"/>
        <end position="358"/>
    </location>
</feature>
<evidence type="ECO:0000256" key="1">
    <source>
        <dbReference type="SAM" id="Phobius"/>
    </source>
</evidence>
<dbReference type="GO" id="GO:0035556">
    <property type="term" value="P:intracellular signal transduction"/>
    <property type="evidence" value="ECO:0007669"/>
    <property type="project" value="InterPro"/>
</dbReference>
<accession>A0A2W4THK5</accession>
<keyword evidence="1" id="KW-0472">Membrane</keyword>
<feature type="transmembrane region" description="Helical" evidence="1">
    <location>
        <begin position="365"/>
        <end position="382"/>
    </location>
</feature>
<feature type="transmembrane region" description="Helical" evidence="1">
    <location>
        <begin position="26"/>
        <end position="45"/>
    </location>
</feature>
<dbReference type="EMBL" id="QJPH01000170">
    <property type="protein sequence ID" value="PZN83954.1"/>
    <property type="molecule type" value="Genomic_DNA"/>
</dbReference>
<dbReference type="SMART" id="SM01080">
    <property type="entry name" value="CHASE2"/>
    <property type="match status" value="1"/>
</dbReference>
<evidence type="ECO:0000313" key="3">
    <source>
        <dbReference type="EMBL" id="PZN83954.1"/>
    </source>
</evidence>
<evidence type="ECO:0000259" key="2">
    <source>
        <dbReference type="PROSITE" id="PS50125"/>
    </source>
</evidence>
<sequence length="537" mass="59826">MQQIFHKVFALIRSANSNPIKPEAKASVTIIISVFAFLFFVVRLGGFQELEFRVYDYLTQAKAYLDKSHQAYPVSILLLNENDIHQHGPYPFSDNFINLILQRIEQFQPRVIGLDIYRDTPTREGTEKLIKTINSFNDIIVINKFKSSNSPGVFVMPELDNPGKIGFSDLLQDSDGIVRRGLLYLDDGQTSQRSFALQLALAYLKSENITEEPAKPESKTLKLGRAVFTPLDSNDGGYVNADARGYQFLLDFSQQPNTLRRFSVDELLGDAIDPGLIKDQVVIIGISADSTNDVFLVPTRNASGYPQSISGTELHGMIVNQLIHAALSGCSLLITLPDTMELLLLLACCILGTLFAQMAKSISRLLLVGVFGILLPLSVEYLSFSLGFWMPMGSASMAWLVSSILTIAFLTHHEKRQKQQALTLFGHYLSPAIAEHIWQQRDSWLQSGKPKPQEMSTTILFSDIKGFTQVADQLEPDIFMDWLNEYFDAMSGIIISHDGIVVRFIGDAILAAFGIPIPRHSENEIAEDAQQAVRCAL</sequence>
<reference evidence="3 4" key="1">
    <citation type="journal article" date="2018" name="Aquat. Microb. Ecol.">
        <title>Gammaproteobacterial methanotrophs dominate.</title>
        <authorList>
            <person name="Rissanen A.J."/>
            <person name="Saarenheimo J."/>
            <person name="Tiirola M."/>
            <person name="Peura S."/>
            <person name="Aalto S.L."/>
            <person name="Karvinen A."/>
            <person name="Nykanen H."/>
        </authorList>
    </citation>
    <scope>NUCLEOTIDE SEQUENCE [LARGE SCALE GENOMIC DNA]</scope>
    <source>
        <strain evidence="3">AMbin10</strain>
    </source>
</reference>
<dbReference type="PANTHER" id="PTHR43081:SF1">
    <property type="entry name" value="ADENYLATE CYCLASE, TERMINAL-DIFFERENTIATION SPECIFIC"/>
    <property type="match status" value="1"/>
</dbReference>
<dbReference type="AlphaFoldDB" id="A0A2W4THK5"/>
<dbReference type="SUPFAM" id="SSF55073">
    <property type="entry name" value="Nucleotide cyclase"/>
    <property type="match status" value="1"/>
</dbReference>
<dbReference type="GO" id="GO:0006171">
    <property type="term" value="P:cAMP biosynthetic process"/>
    <property type="evidence" value="ECO:0007669"/>
    <property type="project" value="TreeGrafter"/>
</dbReference>
<dbReference type="InterPro" id="IPR050697">
    <property type="entry name" value="Adenylyl/Guanylyl_Cyclase_3/4"/>
</dbReference>
<name>A0A2W4THK5_9GAMM</name>
<feature type="domain" description="Guanylate cyclase" evidence="2">
    <location>
        <begin position="458"/>
        <end position="537"/>
    </location>
</feature>
<dbReference type="CDD" id="cd07302">
    <property type="entry name" value="CHD"/>
    <property type="match status" value="1"/>
</dbReference>
<protein>
    <recommendedName>
        <fullName evidence="2">Guanylate cyclase domain-containing protein</fullName>
    </recommendedName>
</protein>
<gene>
    <name evidence="3" type="ORF">DM484_03505</name>
</gene>
<dbReference type="InterPro" id="IPR007890">
    <property type="entry name" value="CHASE2"/>
</dbReference>